<evidence type="ECO:0000313" key="14">
    <source>
        <dbReference type="Proteomes" id="UP000005467"/>
    </source>
</evidence>
<comment type="cofactor">
    <cofactor evidence="1">
        <name>thiamine diphosphate</name>
        <dbReference type="ChEBI" id="CHEBI:58937"/>
    </cofactor>
</comment>
<dbReference type="GO" id="GO:0045252">
    <property type="term" value="C:oxoglutarate dehydrogenase complex"/>
    <property type="evidence" value="ECO:0007669"/>
    <property type="project" value="TreeGrafter"/>
</dbReference>
<dbReference type="InterPro" id="IPR031717">
    <property type="entry name" value="ODO-1/KGD_C"/>
</dbReference>
<dbReference type="PANTHER" id="PTHR23152">
    <property type="entry name" value="2-OXOGLUTARATE DEHYDROGENASE"/>
    <property type="match status" value="1"/>
</dbReference>
<dbReference type="EMBL" id="AEVG01000059">
    <property type="protein sequence ID" value="EFX92048.1"/>
    <property type="molecule type" value="Genomic_DNA"/>
</dbReference>
<dbReference type="SUPFAM" id="SSF52518">
    <property type="entry name" value="Thiamin diphosphate-binding fold (THDP-binding)"/>
    <property type="match status" value="2"/>
</dbReference>
<evidence type="ECO:0000256" key="3">
    <source>
        <dbReference type="ARBA" id="ARBA00006936"/>
    </source>
</evidence>
<sequence>MQHKNFEDWLVSSPFGGSNQAYVEEIYEQYLEDPTSVDASWCTIFDTLPKMQVVEQPHSQVRDYFRKLARENVLESVTVIDPEASAKQVRLLQWINAHRFRGYLEAKLDPLGYYRWKTSQVPELDYRHHGFTDADLNETVTIGKYVYGKETMKFSDLADALKQTYLGTIGLEFMHVQDMEQRNWLQAKIESTLNKPLFSHEEKVNLLTELTAADGLERYLGAKFPGAKRFSLEGSDAFIPMMKEIIRHAGRQGMKDVVMGMAHRGRLNMLVNVLGKKPAELFDEFAGKHADDNRTGDVKYHQGFSSDFDVDGERVHLTLAFNPSHLEIVSPVVIGSVRARQERIRDTEHNKVLAVTVHGDSAVAGQGVVQETLNMSNARGYKVGGTIRIVINNQIGFTTSNPNDTRSTEFCTDIAKMIQAPIIHVNGDDPEAVAFAARMAVEYRALFKRDIFIDLISYRRHGHNEADEPLATQPTMYSIIKKHPTPRKVYADRLVAEGVLNQDQATEIMNNYRDALDNGDRVVPEWREMDMAAVDWLQYLHYDWTAPYESKFPLDRFQTLAKRVCEYPESLRPHSRVEKIYNDRKEMYDGKKLLDWGMAETMAYATLLDEGTHVRLSGEDAGRGTFFHRHAVVHNQNDGTGYVPLAHLHANQGRFEVWDSVLSEEAVLAFEYGYATTDPKTLTIWEAQFGDFANGAQIVIDQFISSGEQKWGRMCGLVMLLPHGYEGQGPEHSSARVERYLQLCAQQNMQVCVPSTPAQVYHMLRRQAIRKMRRPLVAISPKSLLRHPLAVSSLAELVDGEFQTVIGEIDSNIKAKKVKRVVMCSGKVYYDLLEQRRQNEQTDVAIVRIEQLYPFPYEDMKKVLEPYAHVKDFVWCQEEPLNQGTWYCSKHNFEASIPEKAKLTYAGRPASASPAVGYTSLHTQQQKQLVADALTI</sequence>
<dbReference type="InterPro" id="IPR001017">
    <property type="entry name" value="DH_E1"/>
</dbReference>
<dbReference type="InterPro" id="IPR032106">
    <property type="entry name" value="2-oxogl_dehyd_N"/>
</dbReference>
<accession>E8KGB6</accession>
<evidence type="ECO:0000256" key="6">
    <source>
        <dbReference type="ARBA" id="ARBA00013321"/>
    </source>
</evidence>
<evidence type="ECO:0000256" key="5">
    <source>
        <dbReference type="ARBA" id="ARBA00012280"/>
    </source>
</evidence>
<reference evidence="13 14" key="1">
    <citation type="submission" date="2011-01" db="EMBL/GenBank/DDBJ databases">
        <authorList>
            <person name="Muzny D."/>
            <person name="Qin X."/>
            <person name="Deng J."/>
            <person name="Jiang H."/>
            <person name="Liu Y."/>
            <person name="Qu J."/>
            <person name="Song X.-Z."/>
            <person name="Zhang L."/>
            <person name="Thornton R."/>
            <person name="Coyle M."/>
            <person name="Francisco L."/>
            <person name="Jackson L."/>
            <person name="Javaid M."/>
            <person name="Korchina V."/>
            <person name="Kovar C."/>
            <person name="Mata R."/>
            <person name="Mathew T."/>
            <person name="Ngo R."/>
            <person name="Nguyen L."/>
            <person name="Nguyen N."/>
            <person name="Okwuonu G."/>
            <person name="Ongeri F."/>
            <person name="Pham C."/>
            <person name="Simmons D."/>
            <person name="Wilczek-Boney K."/>
            <person name="Hale W."/>
            <person name="Jakkamsetti A."/>
            <person name="Pham P."/>
            <person name="Ruth R."/>
            <person name="San Lucas F."/>
            <person name="Warren J."/>
            <person name="Zhang J."/>
            <person name="Zhao Z."/>
            <person name="Zhou C."/>
            <person name="Zhu D."/>
            <person name="Lee S."/>
            <person name="Bess C."/>
            <person name="Blankenburg K."/>
            <person name="Forbes L."/>
            <person name="Fu Q."/>
            <person name="Gubbala S."/>
            <person name="Hirani K."/>
            <person name="Jayaseelan J.C."/>
            <person name="Lara F."/>
            <person name="Munidasa M."/>
            <person name="Palculict T."/>
            <person name="Patil S."/>
            <person name="Pu L.-L."/>
            <person name="Saada N."/>
            <person name="Tang L."/>
            <person name="Weissenberger G."/>
            <person name="Zhu Y."/>
            <person name="Hemphill L."/>
            <person name="Shang Y."/>
            <person name="Youmans B."/>
            <person name="Ayvaz T."/>
            <person name="Ross M."/>
            <person name="Santibanez J."/>
            <person name="Aqrawi P."/>
            <person name="Gross S."/>
            <person name="Joshi V."/>
            <person name="Fowler G."/>
            <person name="Nazareth L."/>
            <person name="Reid J."/>
            <person name="Worley K."/>
            <person name="Petrosino J."/>
            <person name="Highlander S."/>
            <person name="Gibbs R."/>
        </authorList>
    </citation>
    <scope>NUCLEOTIDE SEQUENCE [LARGE SCALE GENOMIC DNA]</scope>
    <source>
        <strain evidence="13 14">ATCC 25976</strain>
    </source>
</reference>
<evidence type="ECO:0000256" key="2">
    <source>
        <dbReference type="ARBA" id="ARBA00003906"/>
    </source>
</evidence>
<dbReference type="Pfam" id="PF16078">
    <property type="entry name" value="2-oxogl_dehyd_N"/>
    <property type="match status" value="1"/>
</dbReference>
<keyword evidence="9" id="KW-0324">Glycolysis</keyword>
<dbReference type="NCBIfam" id="NF006914">
    <property type="entry name" value="PRK09404.1"/>
    <property type="match status" value="1"/>
</dbReference>
<dbReference type="InterPro" id="IPR042179">
    <property type="entry name" value="KGD_C_sf"/>
</dbReference>
<dbReference type="SMART" id="SM00861">
    <property type="entry name" value="Transket_pyr"/>
    <property type="match status" value="1"/>
</dbReference>
<dbReference type="PIRSF" id="PIRSF000157">
    <property type="entry name" value="Oxoglu_dh_E1"/>
    <property type="match status" value="1"/>
</dbReference>
<dbReference type="EC" id="1.2.4.2" evidence="5"/>
<dbReference type="Pfam" id="PF02779">
    <property type="entry name" value="Transket_pyr"/>
    <property type="match status" value="1"/>
</dbReference>
<evidence type="ECO:0000256" key="1">
    <source>
        <dbReference type="ARBA" id="ARBA00001964"/>
    </source>
</evidence>
<dbReference type="FunFam" id="3.40.50.11610:FF:000001">
    <property type="entry name" value="2-oxoglutarate dehydrogenase E1 component"/>
    <property type="match status" value="1"/>
</dbReference>
<evidence type="ECO:0000256" key="8">
    <source>
        <dbReference type="ARBA" id="ARBA00023052"/>
    </source>
</evidence>
<name>E8KGB6_9PAST</name>
<organism evidence="13 14">
    <name type="scientific">Actinobacillus ureae ATCC 25976</name>
    <dbReference type="NCBI Taxonomy" id="887324"/>
    <lineage>
        <taxon>Bacteria</taxon>
        <taxon>Pseudomonadati</taxon>
        <taxon>Pseudomonadota</taxon>
        <taxon>Gammaproteobacteria</taxon>
        <taxon>Pasteurellales</taxon>
        <taxon>Pasteurellaceae</taxon>
        <taxon>Actinobacillus</taxon>
    </lineage>
</organism>
<dbReference type="Pfam" id="PF00676">
    <property type="entry name" value="E1_dh"/>
    <property type="match status" value="1"/>
</dbReference>
<evidence type="ECO:0000256" key="9">
    <source>
        <dbReference type="ARBA" id="ARBA00023152"/>
    </source>
</evidence>
<comment type="subunit">
    <text evidence="4">Homodimer. Part of the 2-oxoglutarate dehydrogenase (OGDH) complex composed of E1 (2-oxoglutarate dehydrogenase), E2 (dihydrolipoamide succinyltransferase) and E3 (dihydrolipoamide dehydrogenase); the complex contains multiple copies of the three enzymatic components (E1, E2 and E3).</text>
</comment>
<dbReference type="AlphaFoldDB" id="E8KGB6"/>
<evidence type="ECO:0000313" key="13">
    <source>
        <dbReference type="EMBL" id="EFX92048.1"/>
    </source>
</evidence>
<dbReference type="GO" id="GO:0006096">
    <property type="term" value="P:glycolytic process"/>
    <property type="evidence" value="ECO:0007669"/>
    <property type="project" value="UniProtKB-KW"/>
</dbReference>
<dbReference type="InterPro" id="IPR029061">
    <property type="entry name" value="THDP-binding"/>
</dbReference>
<dbReference type="FunFam" id="1.10.287.1150:FF:000004">
    <property type="entry name" value="2-oxoglutarate dehydrogenase E1 component"/>
    <property type="match status" value="1"/>
</dbReference>
<dbReference type="Gene3D" id="1.10.287.1150">
    <property type="entry name" value="TPP helical domain"/>
    <property type="match status" value="1"/>
</dbReference>
<keyword evidence="8" id="KW-0786">Thiamine pyrophosphate</keyword>
<comment type="function">
    <text evidence="2">E1 component of the 2-oxoglutarate dehydrogenase (OGDH) complex which catalyzes the decarboxylation of 2-oxoglutarate, the first step in the conversion of 2-oxoglutarate to succinyl-CoA and CO(2).</text>
</comment>
<dbReference type="NCBIfam" id="TIGR00239">
    <property type="entry name" value="2oxo_dh_E1"/>
    <property type="match status" value="1"/>
</dbReference>
<evidence type="ECO:0000256" key="10">
    <source>
        <dbReference type="ARBA" id="ARBA00030680"/>
    </source>
</evidence>
<dbReference type="GO" id="GO:0004591">
    <property type="term" value="F:oxoglutarate dehydrogenase (succinyl-transferring) activity"/>
    <property type="evidence" value="ECO:0007669"/>
    <property type="project" value="UniProtKB-EC"/>
</dbReference>
<gene>
    <name evidence="13" type="primary">sucA</name>
    <name evidence="13" type="ORF">HMPREF0027_0883</name>
</gene>
<evidence type="ECO:0000256" key="4">
    <source>
        <dbReference type="ARBA" id="ARBA00011301"/>
    </source>
</evidence>
<feature type="domain" description="Transketolase-like pyrimidine-binding" evidence="12">
    <location>
        <begin position="594"/>
        <end position="787"/>
    </location>
</feature>
<dbReference type="CDD" id="cd02016">
    <property type="entry name" value="TPP_E1_OGDC_like"/>
    <property type="match status" value="1"/>
</dbReference>
<dbReference type="PANTHER" id="PTHR23152:SF4">
    <property type="entry name" value="2-OXOADIPATE DEHYDROGENASE COMPLEX COMPONENT E1"/>
    <property type="match status" value="1"/>
</dbReference>
<evidence type="ECO:0000256" key="7">
    <source>
        <dbReference type="ARBA" id="ARBA00023002"/>
    </source>
</evidence>
<comment type="catalytic activity">
    <reaction evidence="11">
        <text>N(6)-[(R)-lipoyl]-L-lysyl-[protein] + 2-oxoglutarate + H(+) = N(6)-[(R)-S(8)-succinyldihydrolipoyl]-L-lysyl-[protein] + CO2</text>
        <dbReference type="Rhea" id="RHEA:12188"/>
        <dbReference type="Rhea" id="RHEA-COMP:10474"/>
        <dbReference type="Rhea" id="RHEA-COMP:20092"/>
        <dbReference type="ChEBI" id="CHEBI:15378"/>
        <dbReference type="ChEBI" id="CHEBI:16526"/>
        <dbReference type="ChEBI" id="CHEBI:16810"/>
        <dbReference type="ChEBI" id="CHEBI:83099"/>
        <dbReference type="ChEBI" id="CHEBI:83120"/>
        <dbReference type="EC" id="1.2.4.2"/>
    </reaction>
</comment>
<protein>
    <recommendedName>
        <fullName evidence="6">2-oxoglutarate dehydrogenase E1 component</fullName>
        <ecNumber evidence="5">1.2.4.2</ecNumber>
    </recommendedName>
    <alternativeName>
        <fullName evidence="10">Alpha-ketoglutarate dehydrogenase</fullName>
    </alternativeName>
</protein>
<dbReference type="InterPro" id="IPR005475">
    <property type="entry name" value="Transketolase-like_Pyr-bd"/>
</dbReference>
<dbReference type="Pfam" id="PF16870">
    <property type="entry name" value="OxoGdeHyase_C"/>
    <property type="match status" value="1"/>
</dbReference>
<evidence type="ECO:0000259" key="12">
    <source>
        <dbReference type="SMART" id="SM00861"/>
    </source>
</evidence>
<comment type="similarity">
    <text evidence="3">Belongs to the alpha-ketoglutarate dehydrogenase family.</text>
</comment>
<dbReference type="GO" id="GO:0006099">
    <property type="term" value="P:tricarboxylic acid cycle"/>
    <property type="evidence" value="ECO:0007669"/>
    <property type="project" value="TreeGrafter"/>
</dbReference>
<keyword evidence="7 13" id="KW-0560">Oxidoreductase</keyword>
<comment type="caution">
    <text evidence="13">The sequence shown here is derived from an EMBL/GenBank/DDBJ whole genome shotgun (WGS) entry which is preliminary data.</text>
</comment>
<dbReference type="RefSeq" id="WP_005622454.1">
    <property type="nucleotide sequence ID" value="NZ_GL831080.1"/>
</dbReference>
<dbReference type="NCBIfam" id="NF008907">
    <property type="entry name" value="PRK12270.1"/>
    <property type="match status" value="1"/>
</dbReference>
<proteinExistence type="inferred from homology"/>
<dbReference type="Gene3D" id="3.40.50.12470">
    <property type="match status" value="1"/>
</dbReference>
<evidence type="ECO:0000256" key="11">
    <source>
        <dbReference type="ARBA" id="ARBA00051911"/>
    </source>
</evidence>
<dbReference type="Gene3D" id="3.40.50.970">
    <property type="match status" value="1"/>
</dbReference>
<keyword evidence="14" id="KW-1185">Reference proteome</keyword>
<dbReference type="Gene3D" id="3.40.50.11610">
    <property type="entry name" value="Multifunctional 2-oxoglutarate metabolism enzyme, C-terminal domain"/>
    <property type="match status" value="1"/>
</dbReference>
<dbReference type="HOGENOM" id="CLU_004709_1_0_6"/>
<dbReference type="GO" id="GO:0005829">
    <property type="term" value="C:cytosol"/>
    <property type="evidence" value="ECO:0007669"/>
    <property type="project" value="TreeGrafter"/>
</dbReference>
<dbReference type="Proteomes" id="UP000005467">
    <property type="component" value="Unassembled WGS sequence"/>
</dbReference>
<dbReference type="FunFam" id="3.40.50.12470:FF:000009">
    <property type="entry name" value="2-oxoglutarate dehydrogenase E1 component"/>
    <property type="match status" value="1"/>
</dbReference>
<dbReference type="GO" id="GO:0030976">
    <property type="term" value="F:thiamine pyrophosphate binding"/>
    <property type="evidence" value="ECO:0007669"/>
    <property type="project" value="InterPro"/>
</dbReference>
<dbReference type="InterPro" id="IPR011603">
    <property type="entry name" value="2oxoglutarate_DH_E1"/>
</dbReference>
<dbReference type="FunFam" id="3.40.50.970:FF:000014">
    <property type="entry name" value="2-oxoglutarate dehydrogenase E1 component"/>
    <property type="match status" value="1"/>
</dbReference>